<dbReference type="SUPFAM" id="SSF47413">
    <property type="entry name" value="lambda repressor-like DNA-binding domains"/>
    <property type="match status" value="1"/>
</dbReference>
<keyword evidence="4" id="KW-1185">Reference proteome</keyword>
<dbReference type="InterPro" id="IPR050807">
    <property type="entry name" value="TransReg_Diox_bact_type"/>
</dbReference>
<dbReference type="RefSeq" id="WP_109274510.1">
    <property type="nucleotide sequence ID" value="NZ_QFKX01000001.1"/>
</dbReference>
<comment type="caution">
    <text evidence="3">The sequence shown here is derived from an EMBL/GenBank/DDBJ whole genome shotgun (WGS) entry which is preliminary data.</text>
</comment>
<dbReference type="CDD" id="cd00093">
    <property type="entry name" value="HTH_XRE"/>
    <property type="match status" value="1"/>
</dbReference>
<accession>A0A2U2RP17</accession>
<dbReference type="GO" id="GO:0003677">
    <property type="term" value="F:DNA binding"/>
    <property type="evidence" value="ECO:0007669"/>
    <property type="project" value="UniProtKB-KW"/>
</dbReference>
<dbReference type="EMBL" id="QFKX01000001">
    <property type="protein sequence ID" value="PWH07623.1"/>
    <property type="molecule type" value="Genomic_DNA"/>
</dbReference>
<organism evidence="3 4">
    <name type="scientific">Brachybacterium endophyticum</name>
    <dbReference type="NCBI Taxonomy" id="2182385"/>
    <lineage>
        <taxon>Bacteria</taxon>
        <taxon>Bacillati</taxon>
        <taxon>Actinomycetota</taxon>
        <taxon>Actinomycetes</taxon>
        <taxon>Micrococcales</taxon>
        <taxon>Dermabacteraceae</taxon>
        <taxon>Brachybacterium</taxon>
    </lineage>
</organism>
<evidence type="ECO:0000313" key="3">
    <source>
        <dbReference type="EMBL" id="PWH07623.1"/>
    </source>
</evidence>
<evidence type="ECO:0000313" key="4">
    <source>
        <dbReference type="Proteomes" id="UP000245590"/>
    </source>
</evidence>
<keyword evidence="1" id="KW-0238">DNA-binding</keyword>
<protein>
    <submittedName>
        <fullName evidence="3">XRE family transcriptional regulator</fullName>
    </submittedName>
</protein>
<dbReference type="OrthoDB" id="9810578at2"/>
<dbReference type="PROSITE" id="PS50943">
    <property type="entry name" value="HTH_CROC1"/>
    <property type="match status" value="1"/>
</dbReference>
<dbReference type="SMART" id="SM00530">
    <property type="entry name" value="HTH_XRE"/>
    <property type="match status" value="1"/>
</dbReference>
<sequence length="481" mass="53009">MRVEDDRTRVMGARIRHFRTRAGLTLAALAEQLGTTASTLSLVENGKRALRAPEMPSFAGALGVDVTDLLSDEPPDARTALELELQRLQSGPQFAALGVPAVRVSRTLPHDALAALVRTLQELDRKAREATATPEEARRANTELRGWMRERDNHLPHIESAATEIVEAVGHEIGALTHREVALMAEHLGFNLLHVDDLPRSTRTITDLEHGRIYLPPSSIPGGHGLRSMALQAMAHRVLGHTAPSSYQEFLRQRLEIACFAGSCLMPERQAVEFLTDAKERRDLAVEDFRDAFGVTHEQAALRMTNLLTTHLGLRVHFLRVGADGEIHKAYENDGLPLPTDVTGAVEGQIVCRKWIARRAGHQENRTTEAHQYTDTAAGTFWSSTQTGSGPHGAFSITFGVGFDDAKWFRGRATRERQVSTCPDESCCSRPPSDLAARWSEAAWPSARMHAQVLAALPSGRFPGVDDTEVFEFLERHAAMD</sequence>
<dbReference type="GO" id="GO:0005829">
    <property type="term" value="C:cytosol"/>
    <property type="evidence" value="ECO:0007669"/>
    <property type="project" value="TreeGrafter"/>
</dbReference>
<reference evidence="3 4" key="1">
    <citation type="submission" date="2018-05" db="EMBL/GenBank/DDBJ databases">
        <title>Brachybacterium sp. M1HQ-2T, whole genome shotgun sequence.</title>
        <authorList>
            <person name="Tuo L."/>
        </authorList>
    </citation>
    <scope>NUCLEOTIDE SEQUENCE [LARGE SCALE GENOMIC DNA]</scope>
    <source>
        <strain evidence="3 4">M1HQ-2</strain>
    </source>
</reference>
<dbReference type="GO" id="GO:0003700">
    <property type="term" value="F:DNA-binding transcription factor activity"/>
    <property type="evidence" value="ECO:0007669"/>
    <property type="project" value="TreeGrafter"/>
</dbReference>
<evidence type="ECO:0000259" key="2">
    <source>
        <dbReference type="PROSITE" id="PS50943"/>
    </source>
</evidence>
<name>A0A2U2RP17_9MICO</name>
<dbReference type="AlphaFoldDB" id="A0A2U2RP17"/>
<dbReference type="Proteomes" id="UP000245590">
    <property type="component" value="Unassembled WGS sequence"/>
</dbReference>
<dbReference type="Gene3D" id="1.10.260.40">
    <property type="entry name" value="lambda repressor-like DNA-binding domains"/>
    <property type="match status" value="1"/>
</dbReference>
<feature type="domain" description="HTH cro/C1-type" evidence="2">
    <location>
        <begin position="15"/>
        <end position="69"/>
    </location>
</feature>
<proteinExistence type="predicted"/>
<dbReference type="PANTHER" id="PTHR46797:SF1">
    <property type="entry name" value="METHYLPHOSPHONATE SYNTHASE"/>
    <property type="match status" value="1"/>
</dbReference>
<dbReference type="InterPro" id="IPR001387">
    <property type="entry name" value="Cro/C1-type_HTH"/>
</dbReference>
<dbReference type="Pfam" id="PF13560">
    <property type="entry name" value="HTH_31"/>
    <property type="match status" value="1"/>
</dbReference>
<evidence type="ECO:0000256" key="1">
    <source>
        <dbReference type="ARBA" id="ARBA00023125"/>
    </source>
</evidence>
<dbReference type="PANTHER" id="PTHR46797">
    <property type="entry name" value="HTH-TYPE TRANSCRIPTIONAL REGULATOR"/>
    <property type="match status" value="1"/>
</dbReference>
<dbReference type="InterPro" id="IPR010982">
    <property type="entry name" value="Lambda_DNA-bd_dom_sf"/>
</dbReference>
<gene>
    <name evidence="3" type="ORF">DEO23_03090</name>
</gene>